<reference evidence="2 3" key="1">
    <citation type="submission" date="2024-06" db="EMBL/GenBank/DDBJ databases">
        <title>Genomic Encyclopedia of Type Strains, Phase IV (KMG-IV): sequencing the most valuable type-strain genomes for metagenomic binning, comparative biology and taxonomic classification.</title>
        <authorList>
            <person name="Goeker M."/>
        </authorList>
    </citation>
    <scope>NUCLEOTIDE SEQUENCE [LARGE SCALE GENOMIC DNA]</scope>
    <source>
        <strain evidence="2 3">DSM 100124</strain>
    </source>
</reference>
<name>A0ABV2LI17_9BACL</name>
<dbReference type="Pfam" id="PF00571">
    <property type="entry name" value="CBS"/>
    <property type="match status" value="1"/>
</dbReference>
<dbReference type="SUPFAM" id="SSF55073">
    <property type="entry name" value="Nucleotide cyclase"/>
    <property type="match status" value="1"/>
</dbReference>
<dbReference type="CDD" id="cd04598">
    <property type="entry name" value="CBS_pair_GGDEF_EAL"/>
    <property type="match status" value="1"/>
</dbReference>
<dbReference type="RefSeq" id="WP_198767451.1">
    <property type="nucleotide sequence ID" value="NZ_JAEACF010000001.1"/>
</dbReference>
<proteinExistence type="predicted"/>
<dbReference type="PANTHER" id="PTHR45138:SF25">
    <property type="entry name" value="GGDEF DOMAIN PROTEIN"/>
    <property type="match status" value="1"/>
</dbReference>
<gene>
    <name evidence="2" type="ORF">ABID52_001812</name>
</gene>
<sequence>MNTSIGKILENAPFVHPETRGAEIDQMFKEDTELEGIVVTNRNIPIGLVTRSHFYQKLGTLYGFNVFIGRPVKLIMNVEPLIVDYSMPLSEVSTLAMKRKKEQLYDFVIITKNSEFLGIVSIKNLLIQLAEVQSMMARYLNPLTGLPGNKMIDQKLSEIISEMPFSLLYLDLDFFKTYNDTYGFHEGDRLIQETASIIKEAVLHHKDSFVGHIGGDDFMCILNHYEYSELCKKIIAMFNRSLPRFYKEEDWLRGFVHNENRSGIKEHIPLVSLSIAVVTNEKQNFNSISEIIDMATVLKKKCKQLQSSAYISNTDLIKN</sequence>
<dbReference type="Gene3D" id="3.10.580.10">
    <property type="entry name" value="CBS-domain"/>
    <property type="match status" value="1"/>
</dbReference>
<dbReference type="PANTHER" id="PTHR45138">
    <property type="entry name" value="REGULATORY COMPONENTS OF SENSORY TRANSDUCTION SYSTEM"/>
    <property type="match status" value="1"/>
</dbReference>
<organism evidence="2 3">
    <name type="scientific">Fictibacillus halophilus</name>
    <dbReference type="NCBI Taxonomy" id="1610490"/>
    <lineage>
        <taxon>Bacteria</taxon>
        <taxon>Bacillati</taxon>
        <taxon>Bacillota</taxon>
        <taxon>Bacilli</taxon>
        <taxon>Bacillales</taxon>
        <taxon>Fictibacillaceae</taxon>
        <taxon>Fictibacillus</taxon>
    </lineage>
</organism>
<evidence type="ECO:0000313" key="2">
    <source>
        <dbReference type="EMBL" id="MET3728231.1"/>
    </source>
</evidence>
<comment type="caution">
    <text evidence="2">The sequence shown here is derived from an EMBL/GenBank/DDBJ whole genome shotgun (WGS) entry which is preliminary data.</text>
</comment>
<dbReference type="Gene3D" id="3.30.70.270">
    <property type="match status" value="1"/>
</dbReference>
<dbReference type="InterPro" id="IPR043128">
    <property type="entry name" value="Rev_trsase/Diguanyl_cyclase"/>
</dbReference>
<dbReference type="InterPro" id="IPR029787">
    <property type="entry name" value="Nucleotide_cyclase"/>
</dbReference>
<dbReference type="SUPFAM" id="SSF54631">
    <property type="entry name" value="CBS-domain pair"/>
    <property type="match status" value="1"/>
</dbReference>
<dbReference type="SMART" id="SM00267">
    <property type="entry name" value="GGDEF"/>
    <property type="match status" value="1"/>
</dbReference>
<keyword evidence="3" id="KW-1185">Reference proteome</keyword>
<evidence type="ECO:0000313" key="3">
    <source>
        <dbReference type="Proteomes" id="UP001549097"/>
    </source>
</evidence>
<accession>A0ABV2LI17</accession>
<dbReference type="NCBIfam" id="TIGR00254">
    <property type="entry name" value="GGDEF"/>
    <property type="match status" value="1"/>
</dbReference>
<dbReference type="InterPro" id="IPR000160">
    <property type="entry name" value="GGDEF_dom"/>
</dbReference>
<dbReference type="InterPro" id="IPR046342">
    <property type="entry name" value="CBS_dom_sf"/>
</dbReference>
<dbReference type="Proteomes" id="UP001549097">
    <property type="component" value="Unassembled WGS sequence"/>
</dbReference>
<dbReference type="CDD" id="cd01949">
    <property type="entry name" value="GGDEF"/>
    <property type="match status" value="1"/>
</dbReference>
<evidence type="ECO:0000259" key="1">
    <source>
        <dbReference type="PROSITE" id="PS50887"/>
    </source>
</evidence>
<dbReference type="InterPro" id="IPR050469">
    <property type="entry name" value="Diguanylate_Cyclase"/>
</dbReference>
<feature type="domain" description="GGDEF" evidence="1">
    <location>
        <begin position="163"/>
        <end position="316"/>
    </location>
</feature>
<dbReference type="Pfam" id="PF00990">
    <property type="entry name" value="GGDEF"/>
    <property type="match status" value="1"/>
</dbReference>
<protein>
    <submittedName>
        <fullName evidence="2">Diguanylate cyclase (GGDEF)-like protein</fullName>
    </submittedName>
</protein>
<dbReference type="InterPro" id="IPR000644">
    <property type="entry name" value="CBS_dom"/>
</dbReference>
<dbReference type="PROSITE" id="PS50887">
    <property type="entry name" value="GGDEF"/>
    <property type="match status" value="1"/>
</dbReference>
<dbReference type="EMBL" id="JBEPMP010000001">
    <property type="protein sequence ID" value="MET3728231.1"/>
    <property type="molecule type" value="Genomic_DNA"/>
</dbReference>